<dbReference type="SUPFAM" id="SSF88946">
    <property type="entry name" value="Sigma2 domain of RNA polymerase sigma factors"/>
    <property type="match status" value="1"/>
</dbReference>
<evidence type="ECO:0000256" key="8">
    <source>
        <dbReference type="ARBA" id="ARBA00038263"/>
    </source>
</evidence>
<evidence type="ECO:0000256" key="1">
    <source>
        <dbReference type="ARBA" id="ARBA00001913"/>
    </source>
</evidence>
<name>A0ABV9YCT1_9PSEU</name>
<feature type="region of interest" description="Disordered" evidence="9">
    <location>
        <begin position="302"/>
        <end position="355"/>
    </location>
</feature>
<dbReference type="Pfam" id="PF13229">
    <property type="entry name" value="Beta_helix"/>
    <property type="match status" value="1"/>
</dbReference>
<evidence type="ECO:0000256" key="4">
    <source>
        <dbReference type="ARBA" id="ARBA00022723"/>
    </source>
</evidence>
<dbReference type="InterPro" id="IPR013325">
    <property type="entry name" value="RNA_pol_sigma_r2"/>
</dbReference>
<dbReference type="EMBL" id="JBHSJB010000053">
    <property type="protein sequence ID" value="MFC5060570.1"/>
    <property type="molecule type" value="Genomic_DNA"/>
</dbReference>
<feature type="compositionally biased region" description="Pro residues" evidence="9">
    <location>
        <begin position="322"/>
        <end position="331"/>
    </location>
</feature>
<keyword evidence="4" id="KW-0479">Metal-binding</keyword>
<dbReference type="SUPFAM" id="SSF51126">
    <property type="entry name" value="Pectin lyase-like"/>
    <property type="match status" value="1"/>
</dbReference>
<proteinExistence type="inferred from homology"/>
<dbReference type="SMART" id="SM00710">
    <property type="entry name" value="PbH1"/>
    <property type="match status" value="4"/>
</dbReference>
<evidence type="ECO:0000256" key="3">
    <source>
        <dbReference type="ARBA" id="ARBA00022525"/>
    </source>
</evidence>
<feature type="region of interest" description="Disordered" evidence="9">
    <location>
        <begin position="635"/>
        <end position="691"/>
    </location>
</feature>
<evidence type="ECO:0000259" key="10">
    <source>
        <dbReference type="Pfam" id="PF04542"/>
    </source>
</evidence>
<dbReference type="Gene3D" id="1.10.1740.10">
    <property type="match status" value="1"/>
</dbReference>
<dbReference type="InterPro" id="IPR007627">
    <property type="entry name" value="RNA_pol_sigma70_r2"/>
</dbReference>
<dbReference type="NCBIfam" id="TIGR02937">
    <property type="entry name" value="sigma70-ECF"/>
    <property type="match status" value="1"/>
</dbReference>
<comment type="similarity">
    <text evidence="8">Belongs to the polysaccharide lyase 9 family.</text>
</comment>
<comment type="caution">
    <text evidence="12">The sequence shown here is derived from an EMBL/GenBank/DDBJ whole genome shotgun (WGS) entry which is preliminary data.</text>
</comment>
<dbReference type="RefSeq" id="WP_344037541.1">
    <property type="nucleotide sequence ID" value="NZ_BAAAKE010000007.1"/>
</dbReference>
<feature type="compositionally biased region" description="Low complexity" evidence="9">
    <location>
        <begin position="332"/>
        <end position="355"/>
    </location>
</feature>
<comment type="cofactor">
    <cofactor evidence="1">
        <name>Ca(2+)</name>
        <dbReference type="ChEBI" id="CHEBI:29108"/>
    </cofactor>
</comment>
<dbReference type="InterPro" id="IPR006626">
    <property type="entry name" value="PbH1"/>
</dbReference>
<evidence type="ECO:0000256" key="6">
    <source>
        <dbReference type="ARBA" id="ARBA00022837"/>
    </source>
</evidence>
<keyword evidence="5" id="KW-0732">Signal</keyword>
<dbReference type="InterPro" id="IPR012334">
    <property type="entry name" value="Pectin_lyas_fold"/>
</dbReference>
<evidence type="ECO:0000313" key="13">
    <source>
        <dbReference type="Proteomes" id="UP001595833"/>
    </source>
</evidence>
<dbReference type="InterPro" id="IPR039448">
    <property type="entry name" value="Beta_helix"/>
</dbReference>
<comment type="subcellular location">
    <subcellularLocation>
        <location evidence="2">Secreted</location>
    </subcellularLocation>
</comment>
<dbReference type="Proteomes" id="UP001595833">
    <property type="component" value="Unassembled WGS sequence"/>
</dbReference>
<dbReference type="InterPro" id="IPR011050">
    <property type="entry name" value="Pectin_lyase_fold/virulence"/>
</dbReference>
<dbReference type="Pfam" id="PF04542">
    <property type="entry name" value="Sigma70_r2"/>
    <property type="match status" value="1"/>
</dbReference>
<feature type="domain" description="RNA polymerase sigma-70 region 2" evidence="10">
    <location>
        <begin position="24"/>
        <end position="90"/>
    </location>
</feature>
<dbReference type="PANTHER" id="PTHR40088:SF1">
    <property type="entry name" value="PECTATE LYASE PEL9"/>
    <property type="match status" value="1"/>
</dbReference>
<reference evidence="13" key="1">
    <citation type="journal article" date="2019" name="Int. J. Syst. Evol. Microbiol.">
        <title>The Global Catalogue of Microorganisms (GCM) 10K type strain sequencing project: providing services to taxonomists for standard genome sequencing and annotation.</title>
        <authorList>
            <consortium name="The Broad Institute Genomics Platform"/>
            <consortium name="The Broad Institute Genome Sequencing Center for Infectious Disease"/>
            <person name="Wu L."/>
            <person name="Ma J."/>
        </authorList>
    </citation>
    <scope>NUCLEOTIDE SEQUENCE [LARGE SCALE GENOMIC DNA]</scope>
    <source>
        <strain evidence="13">KCTC 12848</strain>
    </source>
</reference>
<evidence type="ECO:0000256" key="9">
    <source>
        <dbReference type="SAM" id="MobiDB-lite"/>
    </source>
</evidence>
<protein>
    <submittedName>
        <fullName evidence="12">Sigma-70 family RNA polymerase sigma factor</fullName>
    </submittedName>
</protein>
<keyword evidence="3" id="KW-0964">Secreted</keyword>
<evidence type="ECO:0000256" key="5">
    <source>
        <dbReference type="ARBA" id="ARBA00022729"/>
    </source>
</evidence>
<dbReference type="InterPro" id="IPR052052">
    <property type="entry name" value="Polysaccharide_Lyase_9"/>
</dbReference>
<sequence length="691" mass="73018">MVAEVDPDVVAAARSGDRRALDHLVTAYLPLVRNVVRRALPGDPEADDVVQETMLRVVRGLPALNDPERFRAWIVTTAIRQVRNHTRGRRATLARRLPLDEAADAPDPRARVAEDAVDRVAVARERRDLLDATRWLEPDEQRVLALWWQEVNGELTRTEVAEALELSTAHTAVRVQRVKERLLTARTVLHAWRATPRCPGLADTGRTWTGAPDRRWLKRLARHVRDCPACTAAGAPRTSSEHLALGIGVLAATPALTQAPAHTGLLGRLPDLLWTKPAIAIPFTGAAAVALTVWITPLPAEDEPRHDTALPTTSAHADAPPGATPPSPGTTPPSTTATPTALYVSPTGDDTAAGTETAPFASLAHAVSVVRPGQTVYLRGGTHRPTAPVVITTSGAPDHPITLTSPAGEHAVLDASAVPNGPFITQRAAHWTLRGLEISGANGTAYSCQSCRATTFQGLSIHDNLGTGLHLHGAGTTDNQVLDSDLHDNRDPTGRHADGLTLGPGSGTGNLVRGCRTSGNVDDGLAVDDFTDPIAIDSTWAYGNGVNRWSLPATSGSGHGFDLGGAGAHVITRSAAWKNNGHGFAANGPAPRQFTGNSALRNAGDGFALGDSGSSVRRNFSFGNREQVVPTRRVPEEGNTWDGPGWGTHVLRSLDPGTAEGPRPPDGSLPATDYLVNTRDPSVGAPMTAAR</sequence>
<feature type="domain" description="Right handed beta helix" evidence="11">
    <location>
        <begin position="428"/>
        <end position="538"/>
    </location>
</feature>
<evidence type="ECO:0000259" key="11">
    <source>
        <dbReference type="Pfam" id="PF13229"/>
    </source>
</evidence>
<dbReference type="InterPro" id="IPR014284">
    <property type="entry name" value="RNA_pol_sigma-70_dom"/>
</dbReference>
<organism evidence="12 13">
    <name type="scientific">Saccharothrix xinjiangensis</name>
    <dbReference type="NCBI Taxonomy" id="204798"/>
    <lineage>
        <taxon>Bacteria</taxon>
        <taxon>Bacillati</taxon>
        <taxon>Actinomycetota</taxon>
        <taxon>Actinomycetes</taxon>
        <taxon>Pseudonocardiales</taxon>
        <taxon>Pseudonocardiaceae</taxon>
        <taxon>Saccharothrix</taxon>
    </lineage>
</organism>
<evidence type="ECO:0000256" key="2">
    <source>
        <dbReference type="ARBA" id="ARBA00004613"/>
    </source>
</evidence>
<dbReference type="PANTHER" id="PTHR40088">
    <property type="entry name" value="PECTATE LYASE (EUROFUNG)"/>
    <property type="match status" value="1"/>
</dbReference>
<evidence type="ECO:0000313" key="12">
    <source>
        <dbReference type="EMBL" id="MFC5060570.1"/>
    </source>
</evidence>
<keyword evidence="13" id="KW-1185">Reference proteome</keyword>
<keyword evidence="7" id="KW-0456">Lyase</keyword>
<evidence type="ECO:0000256" key="7">
    <source>
        <dbReference type="ARBA" id="ARBA00023239"/>
    </source>
</evidence>
<keyword evidence="6" id="KW-0106">Calcium</keyword>
<accession>A0ABV9YCT1</accession>
<gene>
    <name evidence="12" type="ORF">ACFPFM_43260</name>
</gene>
<dbReference type="Gene3D" id="2.160.20.10">
    <property type="entry name" value="Single-stranded right-handed beta-helix, Pectin lyase-like"/>
    <property type="match status" value="1"/>
</dbReference>